<reference evidence="4" key="1">
    <citation type="submission" date="2022-08" db="EMBL/GenBank/DDBJ databases">
        <authorList>
            <person name="Gutierrez-Valencia J."/>
        </authorList>
    </citation>
    <scope>NUCLEOTIDE SEQUENCE</scope>
</reference>
<dbReference type="GO" id="GO:0009696">
    <property type="term" value="P:salicylic acid metabolic process"/>
    <property type="evidence" value="ECO:0007669"/>
    <property type="project" value="TreeGrafter"/>
</dbReference>
<dbReference type="PANTHER" id="PTHR10992">
    <property type="entry name" value="METHYLESTERASE FAMILY MEMBER"/>
    <property type="match status" value="1"/>
</dbReference>
<dbReference type="AlphaFoldDB" id="A0AAV0NFK1"/>
<evidence type="ECO:0000259" key="3">
    <source>
        <dbReference type="Pfam" id="PF12697"/>
    </source>
</evidence>
<feature type="domain" description="AB hydrolase-1" evidence="3">
    <location>
        <begin position="30"/>
        <end position="283"/>
    </location>
</feature>
<comment type="caution">
    <text evidence="4">The sequence shown here is derived from an EMBL/GenBank/DDBJ whole genome shotgun (WGS) entry which is preliminary data.</text>
</comment>
<dbReference type="InterPro" id="IPR045889">
    <property type="entry name" value="MES/HNL"/>
</dbReference>
<gene>
    <name evidence="4" type="ORF">LITE_LOCUS33089</name>
</gene>
<feature type="region of interest" description="Disordered" evidence="2">
    <location>
        <begin position="1"/>
        <end position="20"/>
    </location>
</feature>
<keyword evidence="1" id="KW-0378">Hydrolase</keyword>
<evidence type="ECO:0000313" key="4">
    <source>
        <dbReference type="EMBL" id="CAI0457318.1"/>
    </source>
</evidence>
<sequence>MGSELGTSSSPARSGISPNTCSAPPPTHHFVLVHGVGHGSWCWYKIRTLLESSGHCRVSCVDLASAGVDRTDANTLESFQEYNKPLLDLMASLPENEQVVVVGHSAGGLSVTEASHKFPSKIRVAVYLAATMLKLGFCTDRDVLDRLISCYFHYAGMQAVPDLSRYGENVNELEFAKGTNNPPTSTKVATHLIREILYNTSPPEDCTLAAMLLKPGPLIALQSARFDDYADDLAAAEGVERVYIKTMQDNVVQPEQQDAMIKRWPPSRVYALDCDHSPFFSSPFLLTGLLLNIAAAAPAASRAT</sequence>
<dbReference type="SUPFAM" id="SSF53474">
    <property type="entry name" value="alpha/beta-Hydrolases"/>
    <property type="match status" value="1"/>
</dbReference>
<dbReference type="EMBL" id="CAMGYJ010000008">
    <property type="protein sequence ID" value="CAI0457318.1"/>
    <property type="molecule type" value="Genomic_DNA"/>
</dbReference>
<dbReference type="GO" id="GO:0009694">
    <property type="term" value="P:jasmonic acid metabolic process"/>
    <property type="evidence" value="ECO:0007669"/>
    <property type="project" value="TreeGrafter"/>
</dbReference>
<accession>A0AAV0NFK1</accession>
<evidence type="ECO:0000256" key="2">
    <source>
        <dbReference type="SAM" id="MobiDB-lite"/>
    </source>
</evidence>
<dbReference type="GO" id="GO:0080032">
    <property type="term" value="F:methyl jasmonate esterase activity"/>
    <property type="evidence" value="ECO:0007669"/>
    <property type="project" value="TreeGrafter"/>
</dbReference>
<dbReference type="GO" id="GO:0080030">
    <property type="term" value="F:methyl indole-3-acetate esterase activity"/>
    <property type="evidence" value="ECO:0007669"/>
    <property type="project" value="TreeGrafter"/>
</dbReference>
<evidence type="ECO:0000313" key="5">
    <source>
        <dbReference type="Proteomes" id="UP001154282"/>
    </source>
</evidence>
<dbReference type="GO" id="GO:0080031">
    <property type="term" value="F:methyl salicylate esterase activity"/>
    <property type="evidence" value="ECO:0007669"/>
    <property type="project" value="TreeGrafter"/>
</dbReference>
<keyword evidence="5" id="KW-1185">Reference proteome</keyword>
<proteinExistence type="predicted"/>
<dbReference type="InterPro" id="IPR000073">
    <property type="entry name" value="AB_hydrolase_1"/>
</dbReference>
<dbReference type="PANTHER" id="PTHR10992:SF1032">
    <property type="entry name" value="METHYLESTERASE 17"/>
    <property type="match status" value="1"/>
</dbReference>
<evidence type="ECO:0000256" key="1">
    <source>
        <dbReference type="ARBA" id="ARBA00022801"/>
    </source>
</evidence>
<dbReference type="FunFam" id="3.40.50.1820:FF:000025">
    <property type="entry name" value="putative methylesterase 11, chloroplastic"/>
    <property type="match status" value="1"/>
</dbReference>
<dbReference type="InterPro" id="IPR029058">
    <property type="entry name" value="AB_hydrolase_fold"/>
</dbReference>
<dbReference type="Pfam" id="PF12697">
    <property type="entry name" value="Abhydrolase_6"/>
    <property type="match status" value="1"/>
</dbReference>
<protein>
    <recommendedName>
        <fullName evidence="3">AB hydrolase-1 domain-containing protein</fullName>
    </recommendedName>
</protein>
<dbReference type="Proteomes" id="UP001154282">
    <property type="component" value="Unassembled WGS sequence"/>
</dbReference>
<dbReference type="Gene3D" id="3.40.50.1820">
    <property type="entry name" value="alpha/beta hydrolase"/>
    <property type="match status" value="1"/>
</dbReference>
<organism evidence="4 5">
    <name type="scientific">Linum tenue</name>
    <dbReference type="NCBI Taxonomy" id="586396"/>
    <lineage>
        <taxon>Eukaryota</taxon>
        <taxon>Viridiplantae</taxon>
        <taxon>Streptophyta</taxon>
        <taxon>Embryophyta</taxon>
        <taxon>Tracheophyta</taxon>
        <taxon>Spermatophyta</taxon>
        <taxon>Magnoliopsida</taxon>
        <taxon>eudicotyledons</taxon>
        <taxon>Gunneridae</taxon>
        <taxon>Pentapetalae</taxon>
        <taxon>rosids</taxon>
        <taxon>fabids</taxon>
        <taxon>Malpighiales</taxon>
        <taxon>Linaceae</taxon>
        <taxon>Linum</taxon>
    </lineage>
</organism>
<name>A0AAV0NFK1_9ROSI</name>